<proteinExistence type="predicted"/>
<comment type="caution">
    <text evidence="1">The sequence shown here is derived from an EMBL/GenBank/DDBJ whole genome shotgun (WGS) entry which is preliminary data.</text>
</comment>
<dbReference type="AlphaFoldDB" id="A0A101MQB4"/>
<dbReference type="EMBL" id="LLXE01000041">
    <property type="protein sequence ID" value="KUM64755.1"/>
    <property type="molecule type" value="Genomic_DNA"/>
</dbReference>
<evidence type="ECO:0000313" key="1">
    <source>
        <dbReference type="EMBL" id="KUM64755.1"/>
    </source>
</evidence>
<accession>A0A101MQB4</accession>
<gene>
    <name evidence="1" type="ORF">ACN42_g2318</name>
</gene>
<protein>
    <submittedName>
        <fullName evidence="1">Uncharacterized protein</fullName>
    </submittedName>
</protein>
<reference evidence="1 2" key="1">
    <citation type="submission" date="2015-10" db="EMBL/GenBank/DDBJ databases">
        <title>Genome sequencing of Penicillium freii.</title>
        <authorList>
            <person name="Nguyen H.D."/>
            <person name="Visagie C.M."/>
            <person name="Seifert K.A."/>
        </authorList>
    </citation>
    <scope>NUCLEOTIDE SEQUENCE [LARGE SCALE GENOMIC DNA]</scope>
    <source>
        <strain evidence="1 2">DAOM 242723</strain>
    </source>
</reference>
<evidence type="ECO:0000313" key="2">
    <source>
        <dbReference type="Proteomes" id="UP000055045"/>
    </source>
</evidence>
<keyword evidence="2" id="KW-1185">Reference proteome</keyword>
<name>A0A101MQB4_PENFR</name>
<dbReference type="Proteomes" id="UP000055045">
    <property type="component" value="Unassembled WGS sequence"/>
</dbReference>
<organism evidence="1 2">
    <name type="scientific">Penicillium freii</name>
    <dbReference type="NCBI Taxonomy" id="48697"/>
    <lineage>
        <taxon>Eukaryota</taxon>
        <taxon>Fungi</taxon>
        <taxon>Dikarya</taxon>
        <taxon>Ascomycota</taxon>
        <taxon>Pezizomycotina</taxon>
        <taxon>Eurotiomycetes</taxon>
        <taxon>Eurotiomycetidae</taxon>
        <taxon>Eurotiales</taxon>
        <taxon>Aspergillaceae</taxon>
        <taxon>Penicillium</taxon>
    </lineage>
</organism>
<sequence>MWPSFLASSLRLLPGGWGGAVFQLHINKAVALWLPQLITTISKFYIGTKNMNSRFDLIKETHNETRLNQE</sequence>